<name>A0A0C9XFV4_9AGAR</name>
<feature type="compositionally biased region" description="Low complexity" evidence="1">
    <location>
        <begin position="357"/>
        <end position="390"/>
    </location>
</feature>
<dbReference type="HOGENOM" id="CLU_010457_2_0_1"/>
<dbReference type="AlphaFoldDB" id="A0A0C9XFV4"/>
<dbReference type="InterPro" id="IPR037291">
    <property type="entry name" value="DUF4139"/>
</dbReference>
<organism evidence="4 5">
    <name type="scientific">Laccaria amethystina LaAM-08-1</name>
    <dbReference type="NCBI Taxonomy" id="1095629"/>
    <lineage>
        <taxon>Eukaryota</taxon>
        <taxon>Fungi</taxon>
        <taxon>Dikarya</taxon>
        <taxon>Basidiomycota</taxon>
        <taxon>Agaricomycotina</taxon>
        <taxon>Agaricomycetes</taxon>
        <taxon>Agaricomycetidae</taxon>
        <taxon>Agaricales</taxon>
        <taxon>Agaricineae</taxon>
        <taxon>Hydnangiaceae</taxon>
        <taxon>Laccaria</taxon>
    </lineage>
</organism>
<evidence type="ECO:0000313" key="4">
    <source>
        <dbReference type="EMBL" id="KIJ96516.1"/>
    </source>
</evidence>
<dbReference type="Pfam" id="PF13600">
    <property type="entry name" value="DUF4140"/>
    <property type="match status" value="1"/>
</dbReference>
<feature type="domain" description="DUF4139" evidence="2">
    <location>
        <begin position="196"/>
        <end position="703"/>
    </location>
</feature>
<dbReference type="EMBL" id="KN838719">
    <property type="protein sequence ID" value="KIJ96516.1"/>
    <property type="molecule type" value="Genomic_DNA"/>
</dbReference>
<proteinExistence type="predicted"/>
<dbReference type="Pfam" id="PF13598">
    <property type="entry name" value="DUF4139"/>
    <property type="match status" value="1"/>
</dbReference>
<dbReference type="PANTHER" id="PTHR31005">
    <property type="entry name" value="DUF4139 DOMAIN-CONTAINING PROTEIN"/>
    <property type="match status" value="1"/>
</dbReference>
<evidence type="ECO:0000259" key="2">
    <source>
        <dbReference type="Pfam" id="PF13598"/>
    </source>
</evidence>
<reference evidence="5" key="2">
    <citation type="submission" date="2015-01" db="EMBL/GenBank/DDBJ databases">
        <title>Evolutionary Origins and Diversification of the Mycorrhizal Mutualists.</title>
        <authorList>
            <consortium name="DOE Joint Genome Institute"/>
            <consortium name="Mycorrhizal Genomics Consortium"/>
            <person name="Kohler A."/>
            <person name="Kuo A."/>
            <person name="Nagy L.G."/>
            <person name="Floudas D."/>
            <person name="Copeland A."/>
            <person name="Barry K.W."/>
            <person name="Cichocki N."/>
            <person name="Veneault-Fourrey C."/>
            <person name="LaButti K."/>
            <person name="Lindquist E.A."/>
            <person name="Lipzen A."/>
            <person name="Lundell T."/>
            <person name="Morin E."/>
            <person name="Murat C."/>
            <person name="Riley R."/>
            <person name="Ohm R."/>
            <person name="Sun H."/>
            <person name="Tunlid A."/>
            <person name="Henrissat B."/>
            <person name="Grigoriev I.V."/>
            <person name="Hibbett D.S."/>
            <person name="Martin F."/>
        </authorList>
    </citation>
    <scope>NUCLEOTIDE SEQUENCE [LARGE SCALE GENOMIC DNA]</scope>
    <source>
        <strain evidence="5">LaAM-08-1</strain>
    </source>
</reference>
<protein>
    <submittedName>
        <fullName evidence="4">Unplaced genomic scaffold K443scaffold_184, whole genome shotgun sequence</fullName>
    </submittedName>
</protein>
<dbReference type="InterPro" id="IPR011935">
    <property type="entry name" value="CHP02231"/>
</dbReference>
<evidence type="ECO:0000313" key="5">
    <source>
        <dbReference type="Proteomes" id="UP000054477"/>
    </source>
</evidence>
<dbReference type="STRING" id="1095629.A0A0C9XFV4"/>
<dbReference type="NCBIfam" id="TIGR02231">
    <property type="entry name" value="mucoidy inhibitor MuiA family protein"/>
    <property type="match status" value="2"/>
</dbReference>
<accession>A0A0C9XFV4</accession>
<dbReference type="PANTHER" id="PTHR31005:SF8">
    <property type="entry name" value="DUF4139 DOMAIN-CONTAINING PROTEIN"/>
    <property type="match status" value="1"/>
</dbReference>
<evidence type="ECO:0000259" key="3">
    <source>
        <dbReference type="Pfam" id="PF13600"/>
    </source>
</evidence>
<gene>
    <name evidence="4" type="ORF">K443DRAFT_682305</name>
</gene>
<keyword evidence="5" id="KW-1185">Reference proteome</keyword>
<dbReference type="InterPro" id="IPR025554">
    <property type="entry name" value="DUF4140"/>
</dbReference>
<dbReference type="OrthoDB" id="10068793at2759"/>
<sequence>MASTFTISASDHPIKSVTVFKSSKAEVVRSFDISLNKGRNNVEIRDLSSFIDTHSVRVSGLGSAARLLDVACTIATSKSASYLPDSSTEVIRNLRVQKNTLERERTLRNNESQLLLAYAETLNGEHVNPQQMTEFLEGFMQQGKEIIQAEASLSEQIIELERLIEAENEKSTSKRGTTNGKVNIVLGADGDSDVEIKLTYIVSNATWEPTYELHATTENGKPSNSVALHYRARVTQSTGEDWNDTLLTLSTVTGTTTKAIPKLRALKLHPLKAAPAFNNVFQKQSAFSNNSNVTSGGLFGTANNVAPGASSLAPGEKASGFQSQQAAFGSSGGFGSFGNQSQQRPAFGASLFGQQIPQPQQQIQQHFQQQQVQQHFQQQQQQQVQQQPQPSVFGQPHQPQPPLFGQSHSTPGPSFYAAPSPPALAPQGPPIDHTLLAQYQAELASADGHPLPDDDDFENVSSPSITGVEPTTVVAETPIAISYSVHGESTIPSDDVVHQVVIAVLPFEATISYISVPRIEPRVYLQCHVQNSSEYRLLAGPVTVILDDSYVSRTSIEDINTGDNFDCTLGDDASTKVTYSCTSRTVKESGGAFSETTNTTTYTTKISIHNKHAFVIDDLIVKDVIPTCDQDKRTKVILRKPAALAEAKDGQIVDLKTDGLRVGWEKVAEGGKGGEKEGKFEWWWKVGSGAKVTLDAEWEVKVPGDSPTRVFYS</sequence>
<feature type="region of interest" description="Disordered" evidence="1">
    <location>
        <begin position="357"/>
        <end position="431"/>
    </location>
</feature>
<evidence type="ECO:0000256" key="1">
    <source>
        <dbReference type="SAM" id="MobiDB-lite"/>
    </source>
</evidence>
<reference evidence="4 5" key="1">
    <citation type="submission" date="2014-04" db="EMBL/GenBank/DDBJ databases">
        <authorList>
            <consortium name="DOE Joint Genome Institute"/>
            <person name="Kuo A."/>
            <person name="Kohler A."/>
            <person name="Nagy L.G."/>
            <person name="Floudas D."/>
            <person name="Copeland A."/>
            <person name="Barry K.W."/>
            <person name="Cichocki N."/>
            <person name="Veneault-Fourrey C."/>
            <person name="LaButti K."/>
            <person name="Lindquist E.A."/>
            <person name="Lipzen A."/>
            <person name="Lundell T."/>
            <person name="Morin E."/>
            <person name="Murat C."/>
            <person name="Sun H."/>
            <person name="Tunlid A."/>
            <person name="Henrissat B."/>
            <person name="Grigoriev I.V."/>
            <person name="Hibbett D.S."/>
            <person name="Martin F."/>
            <person name="Nordberg H.P."/>
            <person name="Cantor M.N."/>
            <person name="Hua S.X."/>
        </authorList>
    </citation>
    <scope>NUCLEOTIDE SEQUENCE [LARGE SCALE GENOMIC DNA]</scope>
    <source>
        <strain evidence="4 5">LaAM-08-1</strain>
    </source>
</reference>
<feature type="domain" description="DUF4140" evidence="3">
    <location>
        <begin position="17"/>
        <end position="114"/>
    </location>
</feature>
<dbReference type="Proteomes" id="UP000054477">
    <property type="component" value="Unassembled WGS sequence"/>
</dbReference>
<feature type="compositionally biased region" description="Pro residues" evidence="1">
    <location>
        <begin position="419"/>
        <end position="429"/>
    </location>
</feature>